<dbReference type="Proteomes" id="UP000235672">
    <property type="component" value="Unassembled WGS sequence"/>
</dbReference>
<dbReference type="InterPro" id="IPR032472">
    <property type="entry name" value="ArgoL2"/>
</dbReference>
<feature type="domain" description="Piwi" evidence="4">
    <location>
        <begin position="562"/>
        <end position="869"/>
    </location>
</feature>
<dbReference type="InterPro" id="IPR014811">
    <property type="entry name" value="ArgoL1"/>
</dbReference>
<dbReference type="GO" id="GO:0003723">
    <property type="term" value="F:RNA binding"/>
    <property type="evidence" value="ECO:0007669"/>
    <property type="project" value="InterPro"/>
</dbReference>
<evidence type="ECO:0000256" key="1">
    <source>
        <dbReference type="RuleBase" id="RU361178"/>
    </source>
</evidence>
<evidence type="ECO:0000259" key="4">
    <source>
        <dbReference type="PROSITE" id="PS50822"/>
    </source>
</evidence>
<dbReference type="CDD" id="cd02846">
    <property type="entry name" value="PAZ_argonaute_like"/>
    <property type="match status" value="1"/>
</dbReference>
<dbReference type="Pfam" id="PF08699">
    <property type="entry name" value="ArgoL1"/>
    <property type="match status" value="1"/>
</dbReference>
<dbReference type="InterPro" id="IPR045246">
    <property type="entry name" value="Piwi_ago-like"/>
</dbReference>
<evidence type="ECO:0000313" key="5">
    <source>
        <dbReference type="EMBL" id="PMD20680.1"/>
    </source>
</evidence>
<dbReference type="InterPro" id="IPR012337">
    <property type="entry name" value="RNaseH-like_sf"/>
</dbReference>
<dbReference type="InterPro" id="IPR003165">
    <property type="entry name" value="Piwi"/>
</dbReference>
<dbReference type="EMBL" id="KZ613484">
    <property type="protein sequence ID" value="PMD20680.1"/>
    <property type="molecule type" value="Genomic_DNA"/>
</dbReference>
<name>A0A2J6Q332_9HELO</name>
<feature type="domain" description="PAZ" evidence="3">
    <location>
        <begin position="265"/>
        <end position="390"/>
    </location>
</feature>
<dbReference type="Gene3D" id="3.40.50.2300">
    <property type="match status" value="1"/>
</dbReference>
<accession>A0A2J6Q332</accession>
<gene>
    <name evidence="5" type="ORF">NA56DRAFT_573714</name>
</gene>
<dbReference type="InterPro" id="IPR032474">
    <property type="entry name" value="Argonaute_N"/>
</dbReference>
<dbReference type="SUPFAM" id="SSF101690">
    <property type="entry name" value="PAZ domain"/>
    <property type="match status" value="1"/>
</dbReference>
<evidence type="ECO:0000256" key="2">
    <source>
        <dbReference type="SAM" id="MobiDB-lite"/>
    </source>
</evidence>
<dbReference type="Pfam" id="PF16486">
    <property type="entry name" value="ArgoN"/>
    <property type="match status" value="1"/>
</dbReference>
<evidence type="ECO:0000313" key="6">
    <source>
        <dbReference type="Proteomes" id="UP000235672"/>
    </source>
</evidence>
<dbReference type="CDD" id="cd04657">
    <property type="entry name" value="Piwi_ago-like"/>
    <property type="match status" value="1"/>
</dbReference>
<keyword evidence="6" id="KW-1185">Reference proteome</keyword>
<dbReference type="PROSITE" id="PS50822">
    <property type="entry name" value="PIWI"/>
    <property type="match status" value="1"/>
</dbReference>
<proteinExistence type="inferred from homology"/>
<dbReference type="PROSITE" id="PS50821">
    <property type="entry name" value="PAZ"/>
    <property type="match status" value="1"/>
</dbReference>
<dbReference type="Pfam" id="PF16488">
    <property type="entry name" value="ArgoL2"/>
    <property type="match status" value="1"/>
</dbReference>
<keyword evidence="5" id="KW-0396">Initiation factor</keyword>
<protein>
    <submittedName>
        <fullName evidence="5">Eukaryotic translation initiation factor-like protein 2C 2</fullName>
    </submittedName>
</protein>
<reference evidence="5 6" key="1">
    <citation type="submission" date="2016-05" db="EMBL/GenBank/DDBJ databases">
        <title>A degradative enzymes factory behind the ericoid mycorrhizal symbiosis.</title>
        <authorList>
            <consortium name="DOE Joint Genome Institute"/>
            <person name="Martino E."/>
            <person name="Morin E."/>
            <person name="Grelet G."/>
            <person name="Kuo A."/>
            <person name="Kohler A."/>
            <person name="Daghino S."/>
            <person name="Barry K."/>
            <person name="Choi C."/>
            <person name="Cichocki N."/>
            <person name="Clum A."/>
            <person name="Copeland A."/>
            <person name="Hainaut M."/>
            <person name="Haridas S."/>
            <person name="Labutti K."/>
            <person name="Lindquist E."/>
            <person name="Lipzen A."/>
            <person name="Khouja H.-R."/>
            <person name="Murat C."/>
            <person name="Ohm R."/>
            <person name="Olson A."/>
            <person name="Spatafora J."/>
            <person name="Veneault-Fourrey C."/>
            <person name="Henrissat B."/>
            <person name="Grigoriev I."/>
            <person name="Martin F."/>
            <person name="Perotto S."/>
        </authorList>
    </citation>
    <scope>NUCLEOTIDE SEQUENCE [LARGE SCALE GENOMIC DNA]</scope>
    <source>
        <strain evidence="5 6">UAMH 7357</strain>
    </source>
</reference>
<dbReference type="InterPro" id="IPR032473">
    <property type="entry name" value="Argonaute_Mid_dom"/>
</dbReference>
<dbReference type="Pfam" id="PF02170">
    <property type="entry name" value="PAZ"/>
    <property type="match status" value="1"/>
</dbReference>
<dbReference type="Pfam" id="PF02171">
    <property type="entry name" value="Piwi"/>
    <property type="match status" value="1"/>
</dbReference>
<dbReference type="SMART" id="SM00950">
    <property type="entry name" value="Piwi"/>
    <property type="match status" value="1"/>
</dbReference>
<evidence type="ECO:0000259" key="3">
    <source>
        <dbReference type="PROSITE" id="PS50821"/>
    </source>
</evidence>
<keyword evidence="5" id="KW-0648">Protein biosynthesis</keyword>
<sequence length="939" mass="106320">MEPENFRLRTKEVTDDAKYNFPNDLPLRPGKNTTGKAIQIRVNQYKVSGWPTKDIFQYDINIGNGAEKKGKIMAVWMSRSVQERLRQISPPNSMLWDSNKLLWSSTQFTEQRILVDFDAEKGRQPHPQKGPDTCYCIIRPSKIVRMAVIQGYLQQKMPFDNSILEAISFLDHLMREWPSKSYTLIKRSFFAKGNLATPLDNVVVAMKGVYSSIRLCNPQSSVGQPSTGLALNVDVANGTFWAPQDVHQAARNFCRDRNRQLSYTVFRDLLKPIKDTKHPGQVTQSEDFKNLRKLAKLKFRVKHRGKADDNKIYTIKKFTWEGSQPYHNEGAHAKNTVFKFKNRQTNTEEEITVYNYFKRTYNIDLQFWYLPLIITERAGMFPMELCHLIPNQRYNYKLSPDQTAAMIKFAVTRPKQRLEAINHGVGMLKWNEDPYMKHFGMKVDPAMTVTAARLLQNPEVQFAGKKLNPGTNGRWDLRGQKFLLSNPEPLKSWGFVIMGGATNEQVVRNFINVFVQTYIGHGGKVENRNPVIYNSPRGEDIPVTVVNARNAIGNQANLLPQIIFYVLPGRDSFMYERLKKNTECRFAMVSQCVNIAHVVKAQPQYCSNVAMKVNAKLGGTTCKVASAKNWFQVPTMIIGADVSHPSPGSPQASMAALTMSFDQNACRYAAAVQTNGHRVEMITPNNIRGMMLPLFEQWISNVGRGRGPQHIYYFRDGVSEGQFTHVLNNELTDMKTALSEKYGQQIANSIKWTVIVCTKRHHIRFFPKEGDSQSSDRNANALPGTLVESDVTHPFEYDFYLNAHAAIQGTARPVHYHVLLDEAKVPVNDLQKMIYQFSYQYMRSTTPVSLFPAVYYAHLASNRARAHESTPASEGPRGGQKFEEARQDALIRAAVHGTQGGSSQTGSSLPTEAAPLVPLGNPDQGPGLINKIRNGMWYI</sequence>
<comment type="similarity">
    <text evidence="1">Belongs to the argonaute family.</text>
</comment>
<dbReference type="Gene3D" id="3.30.420.10">
    <property type="entry name" value="Ribonuclease H-like superfamily/Ribonuclease H"/>
    <property type="match status" value="1"/>
</dbReference>
<organism evidence="5 6">
    <name type="scientific">Hyaloscypha hepaticicola</name>
    <dbReference type="NCBI Taxonomy" id="2082293"/>
    <lineage>
        <taxon>Eukaryota</taxon>
        <taxon>Fungi</taxon>
        <taxon>Dikarya</taxon>
        <taxon>Ascomycota</taxon>
        <taxon>Pezizomycotina</taxon>
        <taxon>Leotiomycetes</taxon>
        <taxon>Helotiales</taxon>
        <taxon>Hyaloscyphaceae</taxon>
        <taxon>Hyaloscypha</taxon>
    </lineage>
</organism>
<dbReference type="PANTHER" id="PTHR22891">
    <property type="entry name" value="EUKARYOTIC TRANSLATION INITIATION FACTOR 2C"/>
    <property type="match status" value="1"/>
</dbReference>
<dbReference type="AlphaFoldDB" id="A0A2J6Q332"/>
<dbReference type="Pfam" id="PF16487">
    <property type="entry name" value="ArgoMid"/>
    <property type="match status" value="1"/>
</dbReference>
<dbReference type="InterPro" id="IPR036085">
    <property type="entry name" value="PAZ_dom_sf"/>
</dbReference>
<dbReference type="STRING" id="1745343.A0A2J6Q332"/>
<dbReference type="SMART" id="SM00949">
    <property type="entry name" value="PAZ"/>
    <property type="match status" value="1"/>
</dbReference>
<feature type="region of interest" description="Disordered" evidence="2">
    <location>
        <begin position="896"/>
        <end position="925"/>
    </location>
</feature>
<dbReference type="InterPro" id="IPR036397">
    <property type="entry name" value="RNaseH_sf"/>
</dbReference>
<dbReference type="Gene3D" id="2.170.260.10">
    <property type="entry name" value="paz domain"/>
    <property type="match status" value="1"/>
</dbReference>
<dbReference type="GO" id="GO:0003743">
    <property type="term" value="F:translation initiation factor activity"/>
    <property type="evidence" value="ECO:0007669"/>
    <property type="project" value="UniProtKB-KW"/>
</dbReference>
<dbReference type="OrthoDB" id="10252740at2759"/>
<dbReference type="SUPFAM" id="SSF53098">
    <property type="entry name" value="Ribonuclease H-like"/>
    <property type="match status" value="1"/>
</dbReference>
<dbReference type="InterPro" id="IPR003100">
    <property type="entry name" value="PAZ_dom"/>
</dbReference>
<dbReference type="SMART" id="SM01163">
    <property type="entry name" value="DUF1785"/>
    <property type="match status" value="1"/>
</dbReference>